<evidence type="ECO:0000313" key="2">
    <source>
        <dbReference type="Proteomes" id="UP000789920"/>
    </source>
</evidence>
<reference evidence="1" key="1">
    <citation type="submission" date="2021-06" db="EMBL/GenBank/DDBJ databases">
        <authorList>
            <person name="Kallberg Y."/>
            <person name="Tangrot J."/>
            <person name="Rosling A."/>
        </authorList>
    </citation>
    <scope>NUCLEOTIDE SEQUENCE</scope>
    <source>
        <strain evidence="1">MA461A</strain>
    </source>
</reference>
<keyword evidence="2" id="KW-1185">Reference proteome</keyword>
<sequence>MRNKSSKKSSNESNVGKDVIAPLAKYTFVKILESLPCDVDIEESKKAYGNVLKDIELYVNEMNKSNDNSDKKIIDYIKKMVKANKVRKMVTISNEKINDMAEVMLVQRGANIEIKDLIIDPKYLEDFGNIDERGKIQKMVSKGNQVAVKKMGYIILKEIAKQANIVALLS</sequence>
<proteinExistence type="predicted"/>
<accession>A0ACA9NCF1</accession>
<name>A0ACA9NCF1_9GLOM</name>
<gene>
    <name evidence="1" type="ORF">RPERSI_LOCUS7508</name>
</gene>
<evidence type="ECO:0000313" key="1">
    <source>
        <dbReference type="EMBL" id="CAG8641654.1"/>
    </source>
</evidence>
<organism evidence="1 2">
    <name type="scientific">Racocetra persica</name>
    <dbReference type="NCBI Taxonomy" id="160502"/>
    <lineage>
        <taxon>Eukaryota</taxon>
        <taxon>Fungi</taxon>
        <taxon>Fungi incertae sedis</taxon>
        <taxon>Mucoromycota</taxon>
        <taxon>Glomeromycotina</taxon>
        <taxon>Glomeromycetes</taxon>
        <taxon>Diversisporales</taxon>
        <taxon>Gigasporaceae</taxon>
        <taxon>Racocetra</taxon>
    </lineage>
</organism>
<comment type="caution">
    <text evidence="1">The sequence shown here is derived from an EMBL/GenBank/DDBJ whole genome shotgun (WGS) entry which is preliminary data.</text>
</comment>
<dbReference type="Proteomes" id="UP000789920">
    <property type="component" value="Unassembled WGS sequence"/>
</dbReference>
<dbReference type="EMBL" id="CAJVQC010012762">
    <property type="protein sequence ID" value="CAG8641654.1"/>
    <property type="molecule type" value="Genomic_DNA"/>
</dbReference>
<protein>
    <submittedName>
        <fullName evidence="1">21574_t:CDS:1</fullName>
    </submittedName>
</protein>